<keyword evidence="5" id="KW-0732">Signal</keyword>
<dbReference type="Gene3D" id="1.25.40.10">
    <property type="entry name" value="Tetratricopeptide repeat domain"/>
    <property type="match status" value="4"/>
</dbReference>
<dbReference type="PANTHER" id="PTHR45586:SF1">
    <property type="entry name" value="LIPOPOLYSACCHARIDE ASSEMBLY PROTEIN B"/>
    <property type="match status" value="1"/>
</dbReference>
<dbReference type="Pfam" id="PF13432">
    <property type="entry name" value="TPR_16"/>
    <property type="match status" value="2"/>
</dbReference>
<dbReference type="PROSITE" id="PS50005">
    <property type="entry name" value="TPR"/>
    <property type="match status" value="2"/>
</dbReference>
<keyword evidence="7" id="KW-1185">Reference proteome</keyword>
<feature type="repeat" description="TPR" evidence="3">
    <location>
        <begin position="343"/>
        <end position="376"/>
    </location>
</feature>
<evidence type="ECO:0000256" key="5">
    <source>
        <dbReference type="SAM" id="SignalP"/>
    </source>
</evidence>
<organism evidence="6 7">
    <name type="scientific">Deinococcus rubellus</name>
    <dbReference type="NCBI Taxonomy" id="1889240"/>
    <lineage>
        <taxon>Bacteria</taxon>
        <taxon>Thermotogati</taxon>
        <taxon>Deinococcota</taxon>
        <taxon>Deinococci</taxon>
        <taxon>Deinococcales</taxon>
        <taxon>Deinococcaceae</taxon>
        <taxon>Deinococcus</taxon>
    </lineage>
</organism>
<dbReference type="Proteomes" id="UP001060261">
    <property type="component" value="Chromosome"/>
</dbReference>
<keyword evidence="1" id="KW-0677">Repeat</keyword>
<feature type="chain" id="PRO_5046211197" evidence="5">
    <location>
        <begin position="25"/>
        <end position="390"/>
    </location>
</feature>
<evidence type="ECO:0000256" key="3">
    <source>
        <dbReference type="PROSITE-ProRule" id="PRU00339"/>
    </source>
</evidence>
<accession>A0ABY5YH15</accession>
<name>A0ABY5YH15_9DEIO</name>
<protein>
    <submittedName>
        <fullName evidence="6">Tetratricopeptide repeat protein</fullName>
    </submittedName>
</protein>
<gene>
    <name evidence="6" type="ORF">N0D28_01680</name>
</gene>
<proteinExistence type="predicted"/>
<evidence type="ECO:0000313" key="6">
    <source>
        <dbReference type="EMBL" id="UWX64409.1"/>
    </source>
</evidence>
<dbReference type="InterPro" id="IPR011990">
    <property type="entry name" value="TPR-like_helical_dom_sf"/>
</dbReference>
<evidence type="ECO:0000313" key="7">
    <source>
        <dbReference type="Proteomes" id="UP001060261"/>
    </source>
</evidence>
<dbReference type="RefSeq" id="WP_260560683.1">
    <property type="nucleotide sequence ID" value="NZ_BAABEC010000075.1"/>
</dbReference>
<evidence type="ECO:0000256" key="4">
    <source>
        <dbReference type="SAM" id="MobiDB-lite"/>
    </source>
</evidence>
<reference evidence="6" key="1">
    <citation type="submission" date="2022-09" db="EMBL/GenBank/DDBJ databases">
        <title>genome sequence of Deinococcus rubellus.</title>
        <authorList>
            <person name="Srinivasan S."/>
        </authorList>
    </citation>
    <scope>NUCLEOTIDE SEQUENCE</scope>
    <source>
        <strain evidence="6">Ant6</strain>
    </source>
</reference>
<evidence type="ECO:0000256" key="2">
    <source>
        <dbReference type="ARBA" id="ARBA00022803"/>
    </source>
</evidence>
<dbReference type="SMART" id="SM00028">
    <property type="entry name" value="TPR"/>
    <property type="match status" value="7"/>
</dbReference>
<evidence type="ECO:0000256" key="1">
    <source>
        <dbReference type="ARBA" id="ARBA00022737"/>
    </source>
</evidence>
<dbReference type="InterPro" id="IPR051012">
    <property type="entry name" value="CellSynth/LPSAsmb/PSIAsmb"/>
</dbReference>
<dbReference type="SUPFAM" id="SSF48452">
    <property type="entry name" value="TPR-like"/>
    <property type="match status" value="1"/>
</dbReference>
<dbReference type="InterPro" id="IPR019734">
    <property type="entry name" value="TPR_rpt"/>
</dbReference>
<feature type="repeat" description="TPR" evidence="3">
    <location>
        <begin position="135"/>
        <end position="168"/>
    </location>
</feature>
<feature type="region of interest" description="Disordered" evidence="4">
    <location>
        <begin position="26"/>
        <end position="46"/>
    </location>
</feature>
<sequence>MNRTTFRMAALVSLALLTAQTAAAQTTDAQPAAPTTQAAPATPMSAAQYAQQATDLAAQARTKLPRADWNVDRTPWKQAAAAADQAVNAEPNNPDYLLLRATIYTDVGFWKQAERSWDAYLAIKPNDNAARTKAATVQYNIGYAAYVRGDLVSAPLFFQKCSQLQPDNVACVIWNARVALEGGNYNDATRLYQQAAQLAPNDKTVPYFLQVSQNAGKYGPAATTAFSRAYEAIDKGDKAGALKLYQQATAAAPNFIEAWREQGRLGLELGNLPAATAAYTAATQLPGASAADRYNLSVVQEAQGVGLPAVQAFRAAYTKYASGDKAGAETGFIQATQLSPSYAKAWAWAGRVAYENKDYPAAASAYGQAVSLDPNDKSSAYYLKLAQQGK</sequence>
<keyword evidence="2 3" id="KW-0802">TPR repeat</keyword>
<feature type="signal peptide" evidence="5">
    <location>
        <begin position="1"/>
        <end position="24"/>
    </location>
</feature>
<dbReference type="EMBL" id="CP104213">
    <property type="protein sequence ID" value="UWX64409.1"/>
    <property type="molecule type" value="Genomic_DNA"/>
</dbReference>
<dbReference type="PANTHER" id="PTHR45586">
    <property type="entry name" value="TPR REPEAT-CONTAINING PROTEIN PA4667"/>
    <property type="match status" value="1"/>
</dbReference>